<name>A0A835HUP7_9MAGN</name>
<dbReference type="Pfam" id="PF00271">
    <property type="entry name" value="Helicase_C"/>
    <property type="match status" value="1"/>
</dbReference>
<dbReference type="InterPro" id="IPR032284">
    <property type="entry name" value="RecQ_Zn-bd"/>
</dbReference>
<keyword evidence="12" id="KW-1185">Reference proteome</keyword>
<dbReference type="GO" id="GO:0005694">
    <property type="term" value="C:chromosome"/>
    <property type="evidence" value="ECO:0007669"/>
    <property type="project" value="TreeGrafter"/>
</dbReference>
<dbReference type="InterPro" id="IPR010997">
    <property type="entry name" value="HRDC-like_sf"/>
</dbReference>
<dbReference type="CDD" id="cd17920">
    <property type="entry name" value="DEXHc_RecQ"/>
    <property type="match status" value="1"/>
</dbReference>
<dbReference type="Pfam" id="PF00270">
    <property type="entry name" value="DEAD"/>
    <property type="match status" value="1"/>
</dbReference>
<dbReference type="InterPro" id="IPR029491">
    <property type="entry name" value="Helicase_HTH"/>
</dbReference>
<comment type="catalytic activity">
    <reaction evidence="6">
        <text>Couples ATP hydrolysis with the unwinding of duplex DNA by translocating in the 3'-5' direction.</text>
        <dbReference type="EC" id="5.6.2.4"/>
    </reaction>
</comment>
<dbReference type="InterPro" id="IPR036390">
    <property type="entry name" value="WH_DNA-bd_sf"/>
</dbReference>
<dbReference type="GO" id="GO:0000724">
    <property type="term" value="P:double-strand break repair via homologous recombination"/>
    <property type="evidence" value="ECO:0007669"/>
    <property type="project" value="TreeGrafter"/>
</dbReference>
<dbReference type="GO" id="GO:0003676">
    <property type="term" value="F:nucleic acid binding"/>
    <property type="evidence" value="ECO:0007669"/>
    <property type="project" value="InterPro"/>
</dbReference>
<dbReference type="GO" id="GO:0005634">
    <property type="term" value="C:nucleus"/>
    <property type="evidence" value="ECO:0007669"/>
    <property type="project" value="TreeGrafter"/>
</dbReference>
<dbReference type="InterPro" id="IPR027417">
    <property type="entry name" value="P-loop_NTPase"/>
</dbReference>
<dbReference type="EMBL" id="JADFTS010000006">
    <property type="protein sequence ID" value="KAF9603598.1"/>
    <property type="molecule type" value="Genomic_DNA"/>
</dbReference>
<keyword evidence="4" id="KW-0347">Helicase</keyword>
<evidence type="ECO:0000256" key="4">
    <source>
        <dbReference type="ARBA" id="ARBA00022806"/>
    </source>
</evidence>
<comment type="caution">
    <text evidence="11">The sequence shown here is derived from an EMBL/GenBank/DDBJ whole genome shotgun (WGS) entry which is preliminary data.</text>
</comment>
<accession>A0A835HUP7</accession>
<keyword evidence="2" id="KW-0547">Nucleotide-binding</keyword>
<feature type="domain" description="Helicase ATP-binding" evidence="9">
    <location>
        <begin position="92"/>
        <end position="258"/>
    </location>
</feature>
<dbReference type="Gene3D" id="1.10.10.10">
    <property type="entry name" value="Winged helix-like DNA-binding domain superfamily/Winged helix DNA-binding domain"/>
    <property type="match status" value="1"/>
</dbReference>
<dbReference type="GO" id="GO:0043138">
    <property type="term" value="F:3'-5' DNA helicase activity"/>
    <property type="evidence" value="ECO:0007669"/>
    <property type="project" value="UniProtKB-EC"/>
</dbReference>
<feature type="region of interest" description="Disordered" evidence="8">
    <location>
        <begin position="866"/>
        <end position="939"/>
    </location>
</feature>
<dbReference type="PANTHER" id="PTHR13710:SF120">
    <property type="entry name" value="BIFUNCTIONAL 3'-5' EXONUCLEASE_ATP-DEPENDENT HELICASE WRN"/>
    <property type="match status" value="1"/>
</dbReference>
<dbReference type="GO" id="GO:0009378">
    <property type="term" value="F:four-way junction helicase activity"/>
    <property type="evidence" value="ECO:0007669"/>
    <property type="project" value="TreeGrafter"/>
</dbReference>
<evidence type="ECO:0000256" key="5">
    <source>
        <dbReference type="ARBA" id="ARBA00022840"/>
    </source>
</evidence>
<evidence type="ECO:0000259" key="10">
    <source>
        <dbReference type="PROSITE" id="PS51194"/>
    </source>
</evidence>
<dbReference type="FunFam" id="1.10.10.10:FF:000513">
    <property type="entry name" value="ATP-dependent DNA helicase"/>
    <property type="match status" value="1"/>
</dbReference>
<protein>
    <recommendedName>
        <fullName evidence="7">DNA 3'-5' helicase</fullName>
        <ecNumber evidence="7">5.6.2.4</ecNumber>
    </recommendedName>
</protein>
<feature type="domain" description="Helicase C-terminal" evidence="10">
    <location>
        <begin position="289"/>
        <end position="497"/>
    </location>
</feature>
<dbReference type="FunFam" id="3.40.50.300:FF:001450">
    <property type="entry name" value="ATP-dependent DNA helicase"/>
    <property type="match status" value="1"/>
</dbReference>
<dbReference type="Pfam" id="PF16124">
    <property type="entry name" value="RecQ_Zn_bind"/>
    <property type="match status" value="1"/>
</dbReference>
<dbReference type="GO" id="GO:0005524">
    <property type="term" value="F:ATP binding"/>
    <property type="evidence" value="ECO:0007669"/>
    <property type="project" value="UniProtKB-KW"/>
</dbReference>
<evidence type="ECO:0000313" key="11">
    <source>
        <dbReference type="EMBL" id="KAF9603598.1"/>
    </source>
</evidence>
<dbReference type="PROSITE" id="PS51194">
    <property type="entry name" value="HELICASE_CTER"/>
    <property type="match status" value="1"/>
</dbReference>
<dbReference type="GO" id="GO:0006260">
    <property type="term" value="P:DNA replication"/>
    <property type="evidence" value="ECO:0007669"/>
    <property type="project" value="InterPro"/>
</dbReference>
<keyword evidence="3" id="KW-0378">Hydrolase</keyword>
<dbReference type="GO" id="GO:0005737">
    <property type="term" value="C:cytoplasm"/>
    <property type="evidence" value="ECO:0007669"/>
    <property type="project" value="TreeGrafter"/>
</dbReference>
<dbReference type="Pfam" id="PF09382">
    <property type="entry name" value="RQC"/>
    <property type="match status" value="1"/>
</dbReference>
<dbReference type="EC" id="5.6.2.4" evidence="7"/>
<sequence length="1012" mass="112862">MNWAINNINTSTIMFGLSPNYEEKRGKLNYTSLDSFLCPTSRNPCVSLSSSSSSSSVQQTIAMNTNIEEKMLTTLKKYFGYTSFRPLQKEIIEMVLQGRDALVVMATGSGKSLCYQIPPLVTGKTAVVVSPLLSLMQDQVMSLKQRGIKAEYLGSTQRDSTVYSNAESGRFDILYITPERACTLSRGFWSNLLQTGICLLAVDEAHCISEWGHDFRKEYKQLDSLRGLLDIPFIGLTATATEKVRRDIISSLKMKDPFISKGSFDRANLFYGVKCFGRSLPLMDELVEEISKYLTSAGSIIIYCTTVKDTKQELFELVKAWNEENFDIDFVLQGLSFRCFESPSERSFKLCGGGGGTNTLPPSGHSNGVKLTVVLFQIYMSLQDKGIKAGIYHGQMSGKDREESHRSFIRDEVHVMVATVAFGMGIDKPNIRCVIHYGCPKSLESYYQESGRCGRDGLASICWLYYTRSDFAKADFFCGESQGIQREAIIESLMAAQKYCLLTSCRRKFLLEYFGEKSASSDCGNCDNCNNIKKERDMSREVYLLMSCIGSCGGRWGLNMPIDVLRGSRSKKVIENQYDKLPLHGLGKYFSSDCWKALADQLISKGYLKETMKDKYRTVSVSPKGVKFLSSVSGDHLPPLVLQVTDEMPDEEEHRNSTGKIGGDLKNIASLECEGFSEKIALCCPSTKARLANIDGVNQHLVTTYGDHILQNVRDFSEGLNLSLDRAVSIQTEVANKMYSTPNPQRKLTSAKYEAWRMWHKDGITLQKIANFPGRAAPIKESTVSEYIFEAVQEGYEINWNRFCEEIGMTHEIYLNIQGAISKVGSRERLKPIKEELPEQVSYTQIKAVLKMQDLGLSAELFPSPECTKMGEVPNDKSEPSLGVDPTGPSERNDDCDEVESSLNEKEDTSSSPVTEPASERLVSTKKPRPVEDETSSRKCRRISGIEEGTVALQATEEGVVELLNNRDGVPLSDIVDHFKGSNEELVVEVAADEIFIKVALDMLCIAHLSYA</sequence>
<dbReference type="Proteomes" id="UP000631114">
    <property type="component" value="Unassembled WGS sequence"/>
</dbReference>
<dbReference type="SMART" id="SM00490">
    <property type="entry name" value="HELICc"/>
    <property type="match status" value="1"/>
</dbReference>
<dbReference type="InterPro" id="IPR036388">
    <property type="entry name" value="WH-like_DNA-bd_sf"/>
</dbReference>
<dbReference type="SUPFAM" id="SSF47819">
    <property type="entry name" value="HRDC-like"/>
    <property type="match status" value="1"/>
</dbReference>
<dbReference type="OrthoDB" id="10261556at2759"/>
<dbReference type="SUPFAM" id="SSF52540">
    <property type="entry name" value="P-loop containing nucleoside triphosphate hydrolases"/>
    <property type="match status" value="1"/>
</dbReference>
<evidence type="ECO:0000259" key="9">
    <source>
        <dbReference type="PROSITE" id="PS51192"/>
    </source>
</evidence>
<comment type="similarity">
    <text evidence="1">Belongs to the helicase family. RecQ subfamily.</text>
</comment>
<dbReference type="InterPro" id="IPR018982">
    <property type="entry name" value="RQC_domain"/>
</dbReference>
<evidence type="ECO:0000256" key="7">
    <source>
        <dbReference type="ARBA" id="ARBA00034808"/>
    </source>
</evidence>
<proteinExistence type="inferred from homology"/>
<gene>
    <name evidence="11" type="ORF">IFM89_037097</name>
</gene>
<evidence type="ECO:0000313" key="12">
    <source>
        <dbReference type="Proteomes" id="UP000631114"/>
    </source>
</evidence>
<evidence type="ECO:0000256" key="8">
    <source>
        <dbReference type="SAM" id="MobiDB-lite"/>
    </source>
</evidence>
<dbReference type="PANTHER" id="PTHR13710">
    <property type="entry name" value="DNA HELICASE RECQ FAMILY MEMBER"/>
    <property type="match status" value="1"/>
</dbReference>
<dbReference type="PROSITE" id="PS51192">
    <property type="entry name" value="HELICASE_ATP_BIND_1"/>
    <property type="match status" value="1"/>
</dbReference>
<dbReference type="Pfam" id="PF14493">
    <property type="entry name" value="HTH_40"/>
    <property type="match status" value="1"/>
</dbReference>
<organism evidence="11 12">
    <name type="scientific">Coptis chinensis</name>
    <dbReference type="NCBI Taxonomy" id="261450"/>
    <lineage>
        <taxon>Eukaryota</taxon>
        <taxon>Viridiplantae</taxon>
        <taxon>Streptophyta</taxon>
        <taxon>Embryophyta</taxon>
        <taxon>Tracheophyta</taxon>
        <taxon>Spermatophyta</taxon>
        <taxon>Magnoliopsida</taxon>
        <taxon>Ranunculales</taxon>
        <taxon>Ranunculaceae</taxon>
        <taxon>Coptidoideae</taxon>
        <taxon>Coptis</taxon>
    </lineage>
</organism>
<evidence type="ECO:0000256" key="1">
    <source>
        <dbReference type="ARBA" id="ARBA00005446"/>
    </source>
</evidence>
<reference evidence="11 12" key="1">
    <citation type="submission" date="2020-10" db="EMBL/GenBank/DDBJ databases">
        <title>The Coptis chinensis genome and diversification of protoberbering-type alkaloids.</title>
        <authorList>
            <person name="Wang B."/>
            <person name="Shu S."/>
            <person name="Song C."/>
            <person name="Liu Y."/>
        </authorList>
    </citation>
    <scope>NUCLEOTIDE SEQUENCE [LARGE SCALE GENOMIC DNA]</scope>
    <source>
        <strain evidence="11">HL-2020</strain>
        <tissue evidence="11">Leaf</tissue>
    </source>
</reference>
<dbReference type="InterPro" id="IPR011545">
    <property type="entry name" value="DEAD/DEAH_box_helicase_dom"/>
</dbReference>
<evidence type="ECO:0000256" key="2">
    <source>
        <dbReference type="ARBA" id="ARBA00022741"/>
    </source>
</evidence>
<dbReference type="NCBIfam" id="TIGR00614">
    <property type="entry name" value="recQ_fam"/>
    <property type="match status" value="1"/>
</dbReference>
<dbReference type="SMART" id="SM00956">
    <property type="entry name" value="RQC"/>
    <property type="match status" value="1"/>
</dbReference>
<dbReference type="SUPFAM" id="SSF46785">
    <property type="entry name" value="Winged helix' DNA-binding domain"/>
    <property type="match status" value="1"/>
</dbReference>
<dbReference type="Gene3D" id="3.40.50.300">
    <property type="entry name" value="P-loop containing nucleotide triphosphate hydrolases"/>
    <property type="match status" value="2"/>
</dbReference>
<dbReference type="GO" id="GO:0016787">
    <property type="term" value="F:hydrolase activity"/>
    <property type="evidence" value="ECO:0007669"/>
    <property type="project" value="UniProtKB-KW"/>
</dbReference>
<dbReference type="AlphaFoldDB" id="A0A835HUP7"/>
<dbReference type="InterPro" id="IPR014001">
    <property type="entry name" value="Helicase_ATP-bd"/>
</dbReference>
<dbReference type="InterPro" id="IPR004589">
    <property type="entry name" value="DNA_helicase_ATP-dep_RecQ"/>
</dbReference>
<keyword evidence="5" id="KW-0067">ATP-binding</keyword>
<evidence type="ECO:0000256" key="3">
    <source>
        <dbReference type="ARBA" id="ARBA00022801"/>
    </source>
</evidence>
<dbReference type="InterPro" id="IPR001650">
    <property type="entry name" value="Helicase_C-like"/>
</dbReference>
<dbReference type="SMART" id="SM00487">
    <property type="entry name" value="DEXDc"/>
    <property type="match status" value="1"/>
</dbReference>
<evidence type="ECO:0000256" key="6">
    <source>
        <dbReference type="ARBA" id="ARBA00034617"/>
    </source>
</evidence>